<evidence type="ECO:0000256" key="3">
    <source>
        <dbReference type="ARBA" id="ARBA00022692"/>
    </source>
</evidence>
<protein>
    <submittedName>
        <fullName evidence="9">CD164 antigen</fullName>
    </submittedName>
</protein>
<keyword evidence="7" id="KW-0325">Glycoprotein</keyword>
<keyword evidence="4" id="KW-0732">Signal</keyword>
<evidence type="ECO:0000256" key="8">
    <source>
        <dbReference type="SAM" id="Phobius"/>
    </source>
</evidence>
<dbReference type="PANTHER" id="PTHR11337:SF8">
    <property type="entry name" value="VISGUN, ISOFORM E"/>
    <property type="match status" value="1"/>
</dbReference>
<keyword evidence="3 8" id="KW-0812">Transmembrane</keyword>
<comment type="subcellular location">
    <subcellularLocation>
        <location evidence="1">Membrane</location>
        <topology evidence="1">Single-pass type I membrane protein</topology>
    </subcellularLocation>
</comment>
<gene>
    <name evidence="9" type="ORF">MGAL_10B018942</name>
</gene>
<organism evidence="9 10">
    <name type="scientific">Mytilus galloprovincialis</name>
    <name type="common">Mediterranean mussel</name>
    <dbReference type="NCBI Taxonomy" id="29158"/>
    <lineage>
        <taxon>Eukaryota</taxon>
        <taxon>Metazoa</taxon>
        <taxon>Spiralia</taxon>
        <taxon>Lophotrochozoa</taxon>
        <taxon>Mollusca</taxon>
        <taxon>Bivalvia</taxon>
        <taxon>Autobranchia</taxon>
        <taxon>Pteriomorphia</taxon>
        <taxon>Mytilida</taxon>
        <taxon>Mytiloidea</taxon>
        <taxon>Mytilidae</taxon>
        <taxon>Mytilinae</taxon>
        <taxon>Mytilus</taxon>
    </lineage>
</organism>
<reference evidence="9" key="1">
    <citation type="submission" date="2018-11" db="EMBL/GenBank/DDBJ databases">
        <authorList>
            <person name="Alioto T."/>
            <person name="Alioto T."/>
        </authorList>
    </citation>
    <scope>NUCLEOTIDE SEQUENCE</scope>
</reference>
<evidence type="ECO:0000256" key="1">
    <source>
        <dbReference type="ARBA" id="ARBA00004479"/>
    </source>
</evidence>
<dbReference type="EMBL" id="UYJE01009273">
    <property type="protein sequence ID" value="VDI71867.1"/>
    <property type="molecule type" value="Genomic_DNA"/>
</dbReference>
<feature type="transmembrane region" description="Helical" evidence="8">
    <location>
        <begin position="170"/>
        <end position="191"/>
    </location>
</feature>
<dbReference type="GO" id="GO:0016020">
    <property type="term" value="C:membrane"/>
    <property type="evidence" value="ECO:0007669"/>
    <property type="project" value="UniProtKB-SubCell"/>
</dbReference>
<dbReference type="AlphaFoldDB" id="A0A8B6H0I2"/>
<dbReference type="GO" id="GO:0031410">
    <property type="term" value="C:cytoplasmic vesicle"/>
    <property type="evidence" value="ECO:0007669"/>
    <property type="project" value="TreeGrafter"/>
</dbReference>
<dbReference type="OrthoDB" id="6160056at2759"/>
<proteinExistence type="inferred from homology"/>
<comment type="similarity">
    <text evidence="2">Belongs to the CD164 family.</text>
</comment>
<evidence type="ECO:0000256" key="7">
    <source>
        <dbReference type="ARBA" id="ARBA00023180"/>
    </source>
</evidence>
<dbReference type="Proteomes" id="UP000596742">
    <property type="component" value="Unassembled WGS sequence"/>
</dbReference>
<dbReference type="PANTHER" id="PTHR11337">
    <property type="entry name" value="MUCIN/PORIMIN"/>
    <property type="match status" value="1"/>
</dbReference>
<evidence type="ECO:0000256" key="6">
    <source>
        <dbReference type="ARBA" id="ARBA00023136"/>
    </source>
</evidence>
<name>A0A8B6H0I2_MYTGA</name>
<comment type="caution">
    <text evidence="9">The sequence shown here is derived from an EMBL/GenBank/DDBJ whole genome shotgun (WGS) entry which is preliminary data.</text>
</comment>
<evidence type="ECO:0000256" key="4">
    <source>
        <dbReference type="ARBA" id="ARBA00022729"/>
    </source>
</evidence>
<keyword evidence="10" id="KW-1185">Reference proteome</keyword>
<evidence type="ECO:0000313" key="9">
    <source>
        <dbReference type="EMBL" id="VDI71867.1"/>
    </source>
</evidence>
<dbReference type="InterPro" id="IPR007947">
    <property type="entry name" value="CD164_MGC24"/>
</dbReference>
<evidence type="ECO:0000256" key="5">
    <source>
        <dbReference type="ARBA" id="ARBA00022989"/>
    </source>
</evidence>
<sequence length="205" mass="22175">MDFNLKEINLLITVSCGNFTTNVTECCKHGSDLGCVFVKCTGKAKAPFNGCYNKTKVTCAPLDDQCQAHTTEAPTTTSKPTTVRPTPEPVFEECQNLKNVKDCCGNELFKCIFVNCNGTTTKRTYKGCYSTTNQTTIQTECGTTFLDSCAAVAPTTAAPSKGGNNHHFDAVSFIGGVILCGAIVAIIFFGCRWYQARQGSNYHTL</sequence>
<evidence type="ECO:0000256" key="2">
    <source>
        <dbReference type="ARBA" id="ARBA00005341"/>
    </source>
</evidence>
<evidence type="ECO:0000313" key="10">
    <source>
        <dbReference type="Proteomes" id="UP000596742"/>
    </source>
</evidence>
<dbReference type="Pfam" id="PF05283">
    <property type="entry name" value="MGC-24"/>
    <property type="match status" value="1"/>
</dbReference>
<accession>A0A8B6H0I2</accession>
<keyword evidence="6 8" id="KW-0472">Membrane</keyword>
<keyword evidence="5 8" id="KW-1133">Transmembrane helix</keyword>